<feature type="region of interest" description="Disordered" evidence="1">
    <location>
        <begin position="39"/>
        <end position="71"/>
    </location>
</feature>
<protein>
    <submittedName>
        <fullName evidence="2">Uncharacterized protein</fullName>
    </submittedName>
</protein>
<proteinExistence type="predicted"/>
<evidence type="ECO:0000313" key="2">
    <source>
        <dbReference type="EMBL" id="KAJ3180649.1"/>
    </source>
</evidence>
<reference evidence="2" key="1">
    <citation type="submission" date="2020-05" db="EMBL/GenBank/DDBJ databases">
        <title>Phylogenomic resolution of chytrid fungi.</title>
        <authorList>
            <person name="Stajich J.E."/>
            <person name="Amses K."/>
            <person name="Simmons R."/>
            <person name="Seto K."/>
            <person name="Myers J."/>
            <person name="Bonds A."/>
            <person name="Quandt C.A."/>
            <person name="Barry K."/>
            <person name="Liu P."/>
            <person name="Grigoriev I."/>
            <person name="Longcore J.E."/>
            <person name="James T.Y."/>
        </authorList>
    </citation>
    <scope>NUCLEOTIDE SEQUENCE</scope>
    <source>
        <strain evidence="2">JEL0379</strain>
    </source>
</reference>
<evidence type="ECO:0000313" key="3">
    <source>
        <dbReference type="Proteomes" id="UP001212152"/>
    </source>
</evidence>
<accession>A0AAD5XP50</accession>
<gene>
    <name evidence="2" type="ORF">HDU87_001762</name>
</gene>
<name>A0AAD5XP50_9FUNG</name>
<evidence type="ECO:0000256" key="1">
    <source>
        <dbReference type="SAM" id="MobiDB-lite"/>
    </source>
</evidence>
<comment type="caution">
    <text evidence="2">The sequence shown here is derived from an EMBL/GenBank/DDBJ whole genome shotgun (WGS) entry which is preliminary data.</text>
</comment>
<dbReference type="EMBL" id="JADGJQ010000015">
    <property type="protein sequence ID" value="KAJ3180649.1"/>
    <property type="molecule type" value="Genomic_DNA"/>
</dbReference>
<organism evidence="2 3">
    <name type="scientific">Geranomyces variabilis</name>
    <dbReference type="NCBI Taxonomy" id="109894"/>
    <lineage>
        <taxon>Eukaryota</taxon>
        <taxon>Fungi</taxon>
        <taxon>Fungi incertae sedis</taxon>
        <taxon>Chytridiomycota</taxon>
        <taxon>Chytridiomycota incertae sedis</taxon>
        <taxon>Chytridiomycetes</taxon>
        <taxon>Spizellomycetales</taxon>
        <taxon>Powellomycetaceae</taxon>
        <taxon>Geranomyces</taxon>
    </lineage>
</organism>
<keyword evidence="3" id="KW-1185">Reference proteome</keyword>
<sequence length="370" mass="41898">MFVRAHSCGRRAVAVSLKPRPVGVTYPFLKATARGPTQTRFFASSSSPPPAASDEQPIERKEPKYSRKPSIPTDQLIEHYPLELSGRARRSTFEPTPDWWPWAERVFLGAARRNVARMTTWGWMDSRFGDLGGANDAERYFPTTFGRGARGAFSAIISRLSEWDGQEENDQGLSEMMDETLYARFRDQHAWLADEGIVVEFEEDEDPLDATPEVSDVWLTFGRKSDAKGTLMPGKVVRRFNPLGFLKDIGTDSYIFREVTFEYVIPKSSIPNPSGSSSLSLGTRGDVIKKGQVVGVDLSFPVRLRIVFRDINTRSILWKRDEVGTVALRFECDHFVDKPDGNWKLVDVDRLRQDELVREEEKCLGVVPDE</sequence>
<dbReference type="AlphaFoldDB" id="A0AAD5XP50"/>
<dbReference type="Proteomes" id="UP001212152">
    <property type="component" value="Unassembled WGS sequence"/>
</dbReference>